<reference evidence="3 4" key="1">
    <citation type="submission" date="2021-01" db="EMBL/GenBank/DDBJ databases">
        <title>Whole genome shotgun sequence of Asanoa iriomotensis NBRC 100142.</title>
        <authorList>
            <person name="Komaki H."/>
            <person name="Tamura T."/>
        </authorList>
    </citation>
    <scope>NUCLEOTIDE SEQUENCE [LARGE SCALE GENOMIC DNA]</scope>
    <source>
        <strain evidence="3 4">NBRC 100142</strain>
    </source>
</reference>
<keyword evidence="4" id="KW-1185">Reference proteome</keyword>
<sequence>MTIENELTALLSARADRPVDADALLAATLAAGRARTRRRHGAYALSSAGVAGVVAATLVFNGGPAPLADNPPVGWDTMPALPAVAGADGAAARPDLVGTDPTVLRFGVPWTPFPVQSVIWSAEADVERISIQMSSGNSQISGNVELRRGEGDSGLGNADVPDRTSSVTVDGQPAVLTEERFDWGPNRWVTWHPAPGLTAEVGLVASGLLTVGEEGVTAPPELSSVVDVADLMAFADAVRLDTTTACTAPLRIPEGEPLRGCSGSVDMTGPNQRHRYGILRIATETRPLTVEYTSPIPEATMSPPHTPDPSDFSGTPDAAPTSPFATPTGGPVRSDVKLASIARTLPGLRVSINYAVGDAAEASAVLTAITPAGDPDDPATWPPRPVG</sequence>
<comment type="caution">
    <text evidence="3">The sequence shown here is derived from an EMBL/GenBank/DDBJ whole genome shotgun (WGS) entry which is preliminary data.</text>
</comment>
<proteinExistence type="predicted"/>
<evidence type="ECO:0008006" key="5">
    <source>
        <dbReference type="Google" id="ProtNLM"/>
    </source>
</evidence>
<accession>A0ABQ4BYP6</accession>
<protein>
    <recommendedName>
        <fullName evidence="5">DUF4179 domain-containing protein</fullName>
    </recommendedName>
</protein>
<keyword evidence="2" id="KW-0472">Membrane</keyword>
<keyword evidence="2" id="KW-1133">Transmembrane helix</keyword>
<gene>
    <name evidence="3" type="ORF">Air01nite_17000</name>
</gene>
<organism evidence="3 4">
    <name type="scientific">Asanoa iriomotensis</name>
    <dbReference type="NCBI Taxonomy" id="234613"/>
    <lineage>
        <taxon>Bacteria</taxon>
        <taxon>Bacillati</taxon>
        <taxon>Actinomycetota</taxon>
        <taxon>Actinomycetes</taxon>
        <taxon>Micromonosporales</taxon>
        <taxon>Micromonosporaceae</taxon>
        <taxon>Asanoa</taxon>
    </lineage>
</organism>
<dbReference type="EMBL" id="BONC01000008">
    <property type="protein sequence ID" value="GIF55605.1"/>
    <property type="molecule type" value="Genomic_DNA"/>
</dbReference>
<evidence type="ECO:0000256" key="2">
    <source>
        <dbReference type="SAM" id="Phobius"/>
    </source>
</evidence>
<name>A0ABQ4BYP6_9ACTN</name>
<evidence type="ECO:0000313" key="4">
    <source>
        <dbReference type="Proteomes" id="UP000624325"/>
    </source>
</evidence>
<feature type="region of interest" description="Disordered" evidence="1">
    <location>
        <begin position="148"/>
        <end position="167"/>
    </location>
</feature>
<keyword evidence="2" id="KW-0812">Transmembrane</keyword>
<dbReference type="RefSeq" id="WP_203701406.1">
    <property type="nucleotide sequence ID" value="NZ_BAAALU010000007.1"/>
</dbReference>
<dbReference type="Proteomes" id="UP000624325">
    <property type="component" value="Unassembled WGS sequence"/>
</dbReference>
<evidence type="ECO:0000313" key="3">
    <source>
        <dbReference type="EMBL" id="GIF55605.1"/>
    </source>
</evidence>
<feature type="transmembrane region" description="Helical" evidence="2">
    <location>
        <begin position="42"/>
        <end position="60"/>
    </location>
</feature>
<feature type="region of interest" description="Disordered" evidence="1">
    <location>
        <begin position="295"/>
        <end position="333"/>
    </location>
</feature>
<evidence type="ECO:0000256" key="1">
    <source>
        <dbReference type="SAM" id="MobiDB-lite"/>
    </source>
</evidence>